<gene>
    <name evidence="1" type="ORF">DSO08_06415</name>
</gene>
<evidence type="ECO:0000313" key="2">
    <source>
        <dbReference type="Proteomes" id="UP000315399"/>
    </source>
</evidence>
<dbReference type="AlphaFoldDB" id="A0A523B7F2"/>
<dbReference type="Proteomes" id="UP000315399">
    <property type="component" value="Unassembled WGS sequence"/>
</dbReference>
<sequence>MGKVTVKFYQDIRDAAGVPSVEIEIEGPTPLTFFLENLAGRFERLKPLLGSLQTERAAAIVLVNGRAPIPISSAVLVGGEEISILPMVEGG</sequence>
<dbReference type="InterPro" id="IPR016155">
    <property type="entry name" value="Mopterin_synth/thiamin_S_b"/>
</dbReference>
<dbReference type="CDD" id="cd17040">
    <property type="entry name" value="Ubl_MoaD_like"/>
    <property type="match status" value="1"/>
</dbReference>
<dbReference type="InterPro" id="IPR012675">
    <property type="entry name" value="Beta-grasp_dom_sf"/>
</dbReference>
<organism evidence="1 2">
    <name type="scientific">Thermoproteota archaeon</name>
    <dbReference type="NCBI Taxonomy" id="2056631"/>
    <lineage>
        <taxon>Archaea</taxon>
        <taxon>Thermoproteota</taxon>
    </lineage>
</organism>
<dbReference type="Gene3D" id="3.10.20.30">
    <property type="match status" value="1"/>
</dbReference>
<comment type="caution">
    <text evidence="1">The sequence shown here is derived from an EMBL/GenBank/DDBJ whole genome shotgun (WGS) entry which is preliminary data.</text>
</comment>
<name>A0A523B7F2_9CREN</name>
<dbReference type="Pfam" id="PF02597">
    <property type="entry name" value="ThiS"/>
    <property type="match status" value="1"/>
</dbReference>
<dbReference type="InterPro" id="IPR003749">
    <property type="entry name" value="ThiS/MoaD-like"/>
</dbReference>
<dbReference type="SUPFAM" id="SSF54285">
    <property type="entry name" value="MoaD/ThiS"/>
    <property type="match status" value="1"/>
</dbReference>
<dbReference type="EMBL" id="QNVH01000100">
    <property type="protein sequence ID" value="TDA36815.1"/>
    <property type="molecule type" value="Genomic_DNA"/>
</dbReference>
<proteinExistence type="predicted"/>
<reference evidence="1 2" key="1">
    <citation type="journal article" date="2019" name="Nat. Microbiol.">
        <title>Expanding anaerobic alkane metabolism in the domain of Archaea.</title>
        <authorList>
            <person name="Wang Y."/>
            <person name="Wegener G."/>
            <person name="Hou J."/>
            <person name="Wang F."/>
            <person name="Xiao X."/>
        </authorList>
    </citation>
    <scope>NUCLEOTIDE SEQUENCE [LARGE SCALE GENOMIC DNA]</scope>
    <source>
        <strain evidence="1">WYZ-LMO10</strain>
    </source>
</reference>
<evidence type="ECO:0008006" key="3">
    <source>
        <dbReference type="Google" id="ProtNLM"/>
    </source>
</evidence>
<evidence type="ECO:0000313" key="1">
    <source>
        <dbReference type="EMBL" id="TDA36815.1"/>
    </source>
</evidence>
<protein>
    <recommendedName>
        <fullName evidence="3">MoaD/ThiS family protein</fullName>
    </recommendedName>
</protein>
<accession>A0A523B7F2</accession>